<evidence type="ECO:0000259" key="1">
    <source>
        <dbReference type="Pfam" id="PF13456"/>
    </source>
</evidence>
<proteinExistence type="predicted"/>
<dbReference type="EMBL" id="JANJYJ010000009">
    <property type="protein sequence ID" value="KAK3187817.1"/>
    <property type="molecule type" value="Genomic_DNA"/>
</dbReference>
<protein>
    <recommendedName>
        <fullName evidence="1">RNase H type-1 domain-containing protein</fullName>
    </recommendedName>
</protein>
<dbReference type="PANTHER" id="PTHR47074">
    <property type="entry name" value="BNAC02G40300D PROTEIN"/>
    <property type="match status" value="1"/>
</dbReference>
<dbReference type="SUPFAM" id="SSF53098">
    <property type="entry name" value="Ribonuclease H-like"/>
    <property type="match status" value="1"/>
</dbReference>
<keyword evidence="3" id="KW-1185">Reference proteome</keyword>
<dbReference type="CDD" id="cd06222">
    <property type="entry name" value="RNase_H_like"/>
    <property type="match status" value="1"/>
</dbReference>
<dbReference type="Gene3D" id="3.30.420.10">
    <property type="entry name" value="Ribonuclease H-like superfamily/Ribonuclease H"/>
    <property type="match status" value="1"/>
</dbReference>
<dbReference type="InterPro" id="IPR036397">
    <property type="entry name" value="RNaseH_sf"/>
</dbReference>
<sequence length="170" mass="18634">MNGNQVKCGWRPSEDGVFKVNCDAVSDNSSGRIGIGVVIRDSKSEVFASCSQILMANLNTKASKLVAISKSIQFVLDCGLEPCCFEIDEALIVKSIKVGTHRSSVNGVLLDDIFFLSSKLRTMNISYAPKSANKVAQGLARHAMKIDEDGFWMEDFPSVSKCWLKLTCLF</sequence>
<dbReference type="GO" id="GO:0004523">
    <property type="term" value="F:RNA-DNA hybrid ribonuclease activity"/>
    <property type="evidence" value="ECO:0007669"/>
    <property type="project" value="InterPro"/>
</dbReference>
<dbReference type="GO" id="GO:0003676">
    <property type="term" value="F:nucleic acid binding"/>
    <property type="evidence" value="ECO:0007669"/>
    <property type="project" value="InterPro"/>
</dbReference>
<reference evidence="2" key="1">
    <citation type="journal article" date="2023" name="Plant J.">
        <title>Genome sequences and population genomics provide insights into the demographic history, inbreeding, and mutation load of two 'living fossil' tree species of Dipteronia.</title>
        <authorList>
            <person name="Feng Y."/>
            <person name="Comes H.P."/>
            <person name="Chen J."/>
            <person name="Zhu S."/>
            <person name="Lu R."/>
            <person name="Zhang X."/>
            <person name="Li P."/>
            <person name="Qiu J."/>
            <person name="Olsen K.M."/>
            <person name="Qiu Y."/>
        </authorList>
    </citation>
    <scope>NUCLEOTIDE SEQUENCE</scope>
    <source>
        <strain evidence="2">NBL</strain>
    </source>
</reference>
<evidence type="ECO:0000313" key="2">
    <source>
        <dbReference type="EMBL" id="KAK3187817.1"/>
    </source>
</evidence>
<dbReference type="PANTHER" id="PTHR47074:SF11">
    <property type="entry name" value="REVERSE TRANSCRIPTASE-LIKE PROTEIN"/>
    <property type="match status" value="1"/>
</dbReference>
<organism evidence="2 3">
    <name type="scientific">Dipteronia sinensis</name>
    <dbReference type="NCBI Taxonomy" id="43782"/>
    <lineage>
        <taxon>Eukaryota</taxon>
        <taxon>Viridiplantae</taxon>
        <taxon>Streptophyta</taxon>
        <taxon>Embryophyta</taxon>
        <taxon>Tracheophyta</taxon>
        <taxon>Spermatophyta</taxon>
        <taxon>Magnoliopsida</taxon>
        <taxon>eudicotyledons</taxon>
        <taxon>Gunneridae</taxon>
        <taxon>Pentapetalae</taxon>
        <taxon>rosids</taxon>
        <taxon>malvids</taxon>
        <taxon>Sapindales</taxon>
        <taxon>Sapindaceae</taxon>
        <taxon>Hippocastanoideae</taxon>
        <taxon>Acereae</taxon>
        <taxon>Dipteronia</taxon>
    </lineage>
</organism>
<evidence type="ECO:0000313" key="3">
    <source>
        <dbReference type="Proteomes" id="UP001281410"/>
    </source>
</evidence>
<dbReference type="Proteomes" id="UP001281410">
    <property type="component" value="Unassembled WGS sequence"/>
</dbReference>
<comment type="caution">
    <text evidence="2">The sequence shown here is derived from an EMBL/GenBank/DDBJ whole genome shotgun (WGS) entry which is preliminary data.</text>
</comment>
<dbReference type="InterPro" id="IPR002156">
    <property type="entry name" value="RNaseH_domain"/>
</dbReference>
<dbReference type="InterPro" id="IPR012337">
    <property type="entry name" value="RNaseH-like_sf"/>
</dbReference>
<accession>A0AAD9ZNV8</accession>
<feature type="domain" description="RNase H type-1" evidence="1">
    <location>
        <begin position="21"/>
        <end position="143"/>
    </location>
</feature>
<dbReference type="AlphaFoldDB" id="A0AAD9ZNV8"/>
<dbReference type="InterPro" id="IPR044730">
    <property type="entry name" value="RNase_H-like_dom_plant"/>
</dbReference>
<name>A0AAD9ZNV8_9ROSI</name>
<dbReference type="Pfam" id="PF13456">
    <property type="entry name" value="RVT_3"/>
    <property type="match status" value="1"/>
</dbReference>
<gene>
    <name evidence="2" type="ORF">Dsin_027378</name>
</gene>
<dbReference type="InterPro" id="IPR052929">
    <property type="entry name" value="RNase_H-like_EbsB-rel"/>
</dbReference>